<dbReference type="AlphaFoldDB" id="A0A2G5T8Q1"/>
<evidence type="ECO:0000313" key="8">
    <source>
        <dbReference type="Proteomes" id="UP000230233"/>
    </source>
</evidence>
<feature type="transmembrane region" description="Helical" evidence="5">
    <location>
        <begin position="109"/>
        <end position="126"/>
    </location>
</feature>
<evidence type="ECO:0000313" key="7">
    <source>
        <dbReference type="EMBL" id="PIC23744.1"/>
    </source>
</evidence>
<keyword evidence="8" id="KW-1185">Reference proteome</keyword>
<keyword evidence="2 5" id="KW-0812">Transmembrane</keyword>
<dbReference type="Gene3D" id="1.20.1070.10">
    <property type="entry name" value="Rhodopsin 7-helix transmembrane proteins"/>
    <property type="match status" value="1"/>
</dbReference>
<dbReference type="STRING" id="1611254.A0A2G5T8Q1"/>
<evidence type="ECO:0000256" key="4">
    <source>
        <dbReference type="ARBA" id="ARBA00023136"/>
    </source>
</evidence>
<dbReference type="Proteomes" id="UP000230233">
    <property type="component" value="Chromosome V"/>
</dbReference>
<protein>
    <recommendedName>
        <fullName evidence="6">G-protein coupled receptors family 1 profile domain-containing protein</fullName>
    </recommendedName>
</protein>
<feature type="transmembrane region" description="Helical" evidence="5">
    <location>
        <begin position="253"/>
        <end position="277"/>
    </location>
</feature>
<sequence>MQESDIREFIDNFSYDFFKIQLVFAALGFLITIPHLTILLQNAMRTSSTNSLLIGIAFSDIFVLLQIIFDRTRNFFIAPRDNDCVLNTTYTLELLNYIGEILRDTCERSSFIFGSFLALLRLLILKSPNGFENLCKPFTGYLIVVNLLIINFLTTLYNYLKYKIVFAGYWTPPEECTMYPANYSEKIYYLIAKNEEELMNFYNNYMVVNGISRILIAVIYPVLAILLVLEIWKSAKAALKMLSQKEALERLRTARMILLMTLTYVVVTGPIGILNFIQLFIDLEMYPILNSLEGSGHIFTSLIYCLNVISHGFINYAMSTNYRKATKQVFCLKEKEEVQDRMFAKTVGAVN</sequence>
<name>A0A2G5T8Q1_9PELO</name>
<dbReference type="EMBL" id="PDUG01000005">
    <property type="protein sequence ID" value="PIC23744.1"/>
    <property type="molecule type" value="Genomic_DNA"/>
</dbReference>
<dbReference type="InterPro" id="IPR017452">
    <property type="entry name" value="GPCR_Rhodpsn_7TM"/>
</dbReference>
<evidence type="ECO:0000259" key="6">
    <source>
        <dbReference type="PROSITE" id="PS50262"/>
    </source>
</evidence>
<feature type="transmembrane region" description="Helical" evidence="5">
    <location>
        <begin position="20"/>
        <end position="40"/>
    </location>
</feature>
<dbReference type="PANTHER" id="PTHR47088">
    <property type="entry name" value="SERPENTINE RECEPTOR, CLASS W"/>
    <property type="match status" value="1"/>
</dbReference>
<reference evidence="8" key="1">
    <citation type="submission" date="2017-10" db="EMBL/GenBank/DDBJ databases">
        <title>Rapid genome shrinkage in a self-fertile nematode reveals novel sperm competition proteins.</title>
        <authorList>
            <person name="Yin D."/>
            <person name="Schwarz E.M."/>
            <person name="Thomas C.G."/>
            <person name="Felde R.L."/>
            <person name="Korf I.F."/>
            <person name="Cutter A.D."/>
            <person name="Schartner C.M."/>
            <person name="Ralston E.J."/>
            <person name="Meyer B.J."/>
            <person name="Haag E.S."/>
        </authorList>
    </citation>
    <scope>NUCLEOTIDE SEQUENCE [LARGE SCALE GENOMIC DNA]</scope>
    <source>
        <strain evidence="8">JU1422</strain>
    </source>
</reference>
<evidence type="ECO:0000256" key="2">
    <source>
        <dbReference type="ARBA" id="ARBA00022692"/>
    </source>
</evidence>
<dbReference type="GO" id="GO:0008528">
    <property type="term" value="F:G protein-coupled peptide receptor activity"/>
    <property type="evidence" value="ECO:0007669"/>
    <property type="project" value="InterPro"/>
</dbReference>
<keyword evidence="4 5" id="KW-0472">Membrane</keyword>
<organism evidence="7 8">
    <name type="scientific">Caenorhabditis nigoni</name>
    <dbReference type="NCBI Taxonomy" id="1611254"/>
    <lineage>
        <taxon>Eukaryota</taxon>
        <taxon>Metazoa</taxon>
        <taxon>Ecdysozoa</taxon>
        <taxon>Nematoda</taxon>
        <taxon>Chromadorea</taxon>
        <taxon>Rhabditida</taxon>
        <taxon>Rhabditina</taxon>
        <taxon>Rhabditomorpha</taxon>
        <taxon>Rhabditoidea</taxon>
        <taxon>Rhabditidae</taxon>
        <taxon>Peloderinae</taxon>
        <taxon>Caenorhabditis</taxon>
    </lineage>
</organism>
<feature type="domain" description="G-protein coupled receptors family 1 profile" evidence="6">
    <location>
        <begin position="31"/>
        <end position="311"/>
    </location>
</feature>
<feature type="transmembrane region" description="Helical" evidence="5">
    <location>
        <begin position="52"/>
        <end position="69"/>
    </location>
</feature>
<feature type="transmembrane region" description="Helical" evidence="5">
    <location>
        <begin position="297"/>
        <end position="318"/>
    </location>
</feature>
<gene>
    <name evidence="7" type="primary">Cnig_chr_V.g17333</name>
    <name evidence="7" type="ORF">B9Z55_017333</name>
</gene>
<accession>A0A2G5T8Q1</accession>
<dbReference type="SUPFAM" id="SSF81321">
    <property type="entry name" value="Family A G protein-coupled receptor-like"/>
    <property type="match status" value="1"/>
</dbReference>
<dbReference type="PANTHER" id="PTHR47088:SF1">
    <property type="entry name" value="G-PROTEIN COUPLED RECEPTORS FAMILY 1 PROFILE DOMAIN-CONTAINING PROTEIN-RELATED"/>
    <property type="match status" value="1"/>
</dbReference>
<dbReference type="GO" id="GO:0016020">
    <property type="term" value="C:membrane"/>
    <property type="evidence" value="ECO:0007669"/>
    <property type="project" value="UniProtKB-SubCell"/>
</dbReference>
<feature type="transmembrane region" description="Helical" evidence="5">
    <location>
        <begin position="138"/>
        <end position="160"/>
    </location>
</feature>
<evidence type="ECO:0000256" key="5">
    <source>
        <dbReference type="SAM" id="Phobius"/>
    </source>
</evidence>
<dbReference type="Pfam" id="PF10324">
    <property type="entry name" value="7TM_GPCR_Srw"/>
    <property type="match status" value="1"/>
</dbReference>
<evidence type="ECO:0000256" key="3">
    <source>
        <dbReference type="ARBA" id="ARBA00022989"/>
    </source>
</evidence>
<evidence type="ECO:0000256" key="1">
    <source>
        <dbReference type="ARBA" id="ARBA00004370"/>
    </source>
</evidence>
<feature type="transmembrane region" description="Helical" evidence="5">
    <location>
        <begin position="211"/>
        <end position="232"/>
    </location>
</feature>
<comment type="subcellular location">
    <subcellularLocation>
        <location evidence="1">Membrane</location>
    </subcellularLocation>
</comment>
<proteinExistence type="predicted"/>
<dbReference type="PROSITE" id="PS50262">
    <property type="entry name" value="G_PROTEIN_RECEP_F1_2"/>
    <property type="match status" value="1"/>
</dbReference>
<dbReference type="OrthoDB" id="5865957at2759"/>
<dbReference type="InterPro" id="IPR019427">
    <property type="entry name" value="7TM_GPCR_serpentine_rcpt_Srw"/>
</dbReference>
<keyword evidence="3 5" id="KW-1133">Transmembrane helix</keyword>
<comment type="caution">
    <text evidence="7">The sequence shown here is derived from an EMBL/GenBank/DDBJ whole genome shotgun (WGS) entry which is preliminary data.</text>
</comment>